<dbReference type="Proteomes" id="UP001055117">
    <property type="component" value="Unassembled WGS sequence"/>
</dbReference>
<gene>
    <name evidence="2" type="primary">mnmC_2</name>
    <name evidence="2" type="ORF">AFCDBAGC_3117</name>
</gene>
<protein>
    <submittedName>
        <fullName evidence="2">tRNA 5-methylaminomethyl-2-thiouridine biosynthesis bifunctional protein MnmC</fullName>
    </submittedName>
</protein>
<dbReference type="PANTHER" id="PTHR43876">
    <property type="entry name" value="UBIQUINONE BIOSYNTHESIS MONOOXYGENASE COQ6, MITOCHONDRIAL"/>
    <property type="match status" value="1"/>
</dbReference>
<dbReference type="InterPro" id="IPR051205">
    <property type="entry name" value="UbiH/COQ6_monooxygenase"/>
</dbReference>
<name>A0ABQ4QKH6_9HYPH</name>
<evidence type="ECO:0000259" key="1">
    <source>
        <dbReference type="Pfam" id="PF01494"/>
    </source>
</evidence>
<keyword evidence="3" id="KW-1185">Reference proteome</keyword>
<evidence type="ECO:0000313" key="2">
    <source>
        <dbReference type="EMBL" id="GJD45246.1"/>
    </source>
</evidence>
<dbReference type="PRINTS" id="PR00420">
    <property type="entry name" value="RNGMNOXGNASE"/>
</dbReference>
<evidence type="ECO:0000313" key="3">
    <source>
        <dbReference type="Proteomes" id="UP001055117"/>
    </source>
</evidence>
<dbReference type="PANTHER" id="PTHR43876:SF7">
    <property type="entry name" value="UBIQUINONE BIOSYNTHESIS MONOOXYGENASE COQ6, MITOCHONDRIAL"/>
    <property type="match status" value="1"/>
</dbReference>
<comment type="caution">
    <text evidence="2">The sequence shown here is derived from an EMBL/GenBank/DDBJ whole genome shotgun (WGS) entry which is preliminary data.</text>
</comment>
<dbReference type="Pfam" id="PF01494">
    <property type="entry name" value="FAD_binding_3"/>
    <property type="match status" value="1"/>
</dbReference>
<dbReference type="InterPro" id="IPR036188">
    <property type="entry name" value="FAD/NAD-bd_sf"/>
</dbReference>
<dbReference type="SUPFAM" id="SSF51905">
    <property type="entry name" value="FAD/NAD(P)-binding domain"/>
    <property type="match status" value="1"/>
</dbReference>
<sequence>MVVRTERRSQALIVRDNEYILPRVECFRIFQTVHVSLIAEDYAKTFFRDGVCHLYRAGVAKTLAAGRMSSMMPAQTDCFDVVVIGAGLAGTCLAGRLASQGRSVALIDAHAVHPHDFRAEKYGSAQMTLFEALGFGDATRGCTTRTDSVRVVRFGRLAHWERTTEYGAAYPDLINALRAALPAGLLTVGRVADLDLGPDRQVVTLADGRRFEGRLVVLATGLGDVLRRKAGISRRVIGERHSLAAGFDMAAPRSAFPFPAMTYFSERFGGGDAYLTLFPLGETMRANLFCYHQPNAPWTKALRADPEGALRTLMPGLAAHCPDLAIAGAVEVRPIDLMRAEGHVRDGLVLVGDAFQTACPIPGTGIGKVLTDVRQLAEAHLPGWLATPGMGADKVAAFYADPVKVACDAASLESSLYARALATETTLPWAARRVRNRVARHAIRYATDASRGAMRAASVVVAHLAV</sequence>
<reference evidence="2 3" key="1">
    <citation type="journal article" date="2021" name="Front. Microbiol.">
        <title>Comprehensive Comparative Genomics and Phenotyping of Methylobacterium Species.</title>
        <authorList>
            <person name="Alessa O."/>
            <person name="Ogura Y."/>
            <person name="Fujitani Y."/>
            <person name="Takami H."/>
            <person name="Hayashi T."/>
            <person name="Sahin N."/>
            <person name="Tani A."/>
        </authorList>
    </citation>
    <scope>NUCLEOTIDE SEQUENCE [LARGE SCALE GENOMIC DNA]</scope>
    <source>
        <strain evidence="2 3">DSM 23679</strain>
    </source>
</reference>
<organism evidence="2 3">
    <name type="scientific">Methylobacterium cerastii</name>
    <dbReference type="NCBI Taxonomy" id="932741"/>
    <lineage>
        <taxon>Bacteria</taxon>
        <taxon>Pseudomonadati</taxon>
        <taxon>Pseudomonadota</taxon>
        <taxon>Alphaproteobacteria</taxon>
        <taxon>Hyphomicrobiales</taxon>
        <taxon>Methylobacteriaceae</taxon>
        <taxon>Methylobacterium</taxon>
    </lineage>
</organism>
<dbReference type="Gene3D" id="3.50.50.60">
    <property type="entry name" value="FAD/NAD(P)-binding domain"/>
    <property type="match status" value="1"/>
</dbReference>
<accession>A0ABQ4QKH6</accession>
<dbReference type="InterPro" id="IPR002938">
    <property type="entry name" value="FAD-bd"/>
</dbReference>
<feature type="domain" description="FAD-binding" evidence="1">
    <location>
        <begin position="80"/>
        <end position="377"/>
    </location>
</feature>
<dbReference type="EMBL" id="BPQG01000047">
    <property type="protein sequence ID" value="GJD45246.1"/>
    <property type="molecule type" value="Genomic_DNA"/>
</dbReference>
<proteinExistence type="predicted"/>